<dbReference type="InterPro" id="IPR003593">
    <property type="entry name" value="AAA+_ATPase"/>
</dbReference>
<dbReference type="PANTHER" id="PTHR23077">
    <property type="entry name" value="AAA-FAMILY ATPASE"/>
    <property type="match status" value="1"/>
</dbReference>
<evidence type="ECO:0000313" key="8">
    <source>
        <dbReference type="Proteomes" id="UP000728032"/>
    </source>
</evidence>
<dbReference type="Proteomes" id="UP000728032">
    <property type="component" value="Unassembled WGS sequence"/>
</dbReference>
<dbReference type="EMBL" id="OC915006">
    <property type="protein sequence ID" value="CAD7638134.1"/>
    <property type="molecule type" value="Genomic_DNA"/>
</dbReference>
<dbReference type="SMART" id="SM00382">
    <property type="entry name" value="AAA"/>
    <property type="match status" value="2"/>
</dbReference>
<evidence type="ECO:0000256" key="1">
    <source>
        <dbReference type="ARBA" id="ARBA00022737"/>
    </source>
</evidence>
<dbReference type="SUPFAM" id="SSF52540">
    <property type="entry name" value="P-loop containing nucleoside triphosphate hydrolases"/>
    <property type="match status" value="2"/>
</dbReference>
<sequence>MNDTNDLTNDLSLLSMNGSTPKSGGDSKTPSTESNHKNRSKSHRKKRQQTPKDKPIVLSDIIGYERQLNALREVIELPLLKSSEIRQMGVQWPRSALLYGPTGTGKSLAVKAFCNQFMQKMFCLHINCATILAKSFATSETNLKTIFLLRLFFSKKHIVVIAITNKPDLIDTSLRRPRRLDREIEFPVPMPTERTAILRKHLNETNSDISDEVLSGLAQSAHSFTGADLVLSCGEAALIALKDNNRLVITEKDLKQALKSIRPSAMREISLEVPNVFWSDIGGMHSVRNKLTQSVVWPLTNPEAFERLDIKAPKGVLMYGPPGCCKTMIGKALATESGLNFLAIKGPELFNKWVGESERAVREVFRKAKAASPSILFFDEIDALAAERGNANTVGDKVLAQLLTEIDGIEQLNGVVIVAATNRPDMIDKALLRPGRLDSILYVALPDLETRYEILRIRTRRMPVKFEQPLEEVLKDLSVRTEGYTGAEITGVCQEAGLIALTADINCKFVELNHFESALESIKPRISHEMISFYETYKNETTNYLNVKK</sequence>
<reference evidence="7" key="1">
    <citation type="submission" date="2020-11" db="EMBL/GenBank/DDBJ databases">
        <authorList>
            <person name="Tran Van P."/>
        </authorList>
    </citation>
    <scope>NUCLEOTIDE SEQUENCE</scope>
</reference>
<dbReference type="Gene3D" id="3.40.50.300">
    <property type="entry name" value="P-loop containing nucleotide triphosphate hydrolases"/>
    <property type="match status" value="3"/>
</dbReference>
<feature type="region of interest" description="Disordered" evidence="5">
    <location>
        <begin position="1"/>
        <end position="52"/>
    </location>
</feature>
<organism evidence="7">
    <name type="scientific">Oppiella nova</name>
    <dbReference type="NCBI Taxonomy" id="334625"/>
    <lineage>
        <taxon>Eukaryota</taxon>
        <taxon>Metazoa</taxon>
        <taxon>Ecdysozoa</taxon>
        <taxon>Arthropoda</taxon>
        <taxon>Chelicerata</taxon>
        <taxon>Arachnida</taxon>
        <taxon>Acari</taxon>
        <taxon>Acariformes</taxon>
        <taxon>Sarcoptiformes</taxon>
        <taxon>Oribatida</taxon>
        <taxon>Brachypylina</taxon>
        <taxon>Oppioidea</taxon>
        <taxon>Oppiidae</taxon>
        <taxon>Oppiella</taxon>
    </lineage>
</organism>
<name>A0A7R9LAU0_9ACAR</name>
<dbReference type="CDD" id="cd19511">
    <property type="entry name" value="RecA-like_CDC48_r2-like"/>
    <property type="match status" value="1"/>
</dbReference>
<dbReference type="Gene3D" id="1.10.8.60">
    <property type="match status" value="2"/>
</dbReference>
<evidence type="ECO:0000256" key="3">
    <source>
        <dbReference type="ARBA" id="ARBA00022840"/>
    </source>
</evidence>
<feature type="domain" description="AAA+ ATPase" evidence="6">
    <location>
        <begin position="312"/>
        <end position="447"/>
    </location>
</feature>
<dbReference type="InterPro" id="IPR027417">
    <property type="entry name" value="P-loop_NTPase"/>
</dbReference>
<dbReference type="PANTHER" id="PTHR23077:SF27">
    <property type="entry name" value="ATPASE FAMILY GENE 2 PROTEIN HOMOLOG A"/>
    <property type="match status" value="1"/>
</dbReference>
<feature type="compositionally biased region" description="Low complexity" evidence="5">
    <location>
        <begin position="1"/>
        <end position="17"/>
    </location>
</feature>
<dbReference type="AlphaFoldDB" id="A0A7R9LAU0"/>
<evidence type="ECO:0000259" key="6">
    <source>
        <dbReference type="SMART" id="SM00382"/>
    </source>
</evidence>
<feature type="compositionally biased region" description="Basic residues" evidence="5">
    <location>
        <begin position="37"/>
        <end position="49"/>
    </location>
</feature>
<dbReference type="Pfam" id="PF00004">
    <property type="entry name" value="AAA"/>
    <property type="match status" value="3"/>
</dbReference>
<comment type="similarity">
    <text evidence="4">Belongs to the AAA ATPase family.</text>
</comment>
<dbReference type="GO" id="GO:0005737">
    <property type="term" value="C:cytoplasm"/>
    <property type="evidence" value="ECO:0007669"/>
    <property type="project" value="TreeGrafter"/>
</dbReference>
<evidence type="ECO:0000256" key="5">
    <source>
        <dbReference type="SAM" id="MobiDB-lite"/>
    </source>
</evidence>
<accession>A0A7R9LAU0</accession>
<evidence type="ECO:0000256" key="4">
    <source>
        <dbReference type="RuleBase" id="RU003651"/>
    </source>
</evidence>
<dbReference type="PROSITE" id="PS00674">
    <property type="entry name" value="AAA"/>
    <property type="match status" value="1"/>
</dbReference>
<dbReference type="Pfam" id="PF17862">
    <property type="entry name" value="AAA_lid_3"/>
    <property type="match status" value="1"/>
</dbReference>
<dbReference type="InterPro" id="IPR003959">
    <property type="entry name" value="ATPase_AAA_core"/>
</dbReference>
<dbReference type="EMBL" id="CAJPVJ010000181">
    <property type="protein sequence ID" value="CAG2161628.1"/>
    <property type="molecule type" value="Genomic_DNA"/>
</dbReference>
<feature type="domain" description="AAA+ ATPase" evidence="6">
    <location>
        <begin position="92"/>
        <end position="191"/>
    </location>
</feature>
<dbReference type="GO" id="GO:0016887">
    <property type="term" value="F:ATP hydrolysis activity"/>
    <property type="evidence" value="ECO:0007669"/>
    <property type="project" value="InterPro"/>
</dbReference>
<keyword evidence="8" id="KW-1185">Reference proteome</keyword>
<evidence type="ECO:0000256" key="2">
    <source>
        <dbReference type="ARBA" id="ARBA00022741"/>
    </source>
</evidence>
<keyword evidence="2 4" id="KW-0547">Nucleotide-binding</keyword>
<dbReference type="InterPro" id="IPR003960">
    <property type="entry name" value="ATPase_AAA_CS"/>
</dbReference>
<dbReference type="GO" id="GO:0005524">
    <property type="term" value="F:ATP binding"/>
    <property type="evidence" value="ECO:0007669"/>
    <property type="project" value="UniProtKB-KW"/>
</dbReference>
<dbReference type="InterPro" id="IPR041569">
    <property type="entry name" value="AAA_lid_3"/>
</dbReference>
<keyword evidence="1" id="KW-0677">Repeat</keyword>
<feature type="compositionally biased region" description="Polar residues" evidence="5">
    <location>
        <begin position="18"/>
        <end position="33"/>
    </location>
</feature>
<dbReference type="OrthoDB" id="27435at2759"/>
<proteinExistence type="inferred from homology"/>
<dbReference type="FunFam" id="3.40.50.300:FF:000018">
    <property type="entry name" value="Cell division control 48"/>
    <property type="match status" value="1"/>
</dbReference>
<evidence type="ECO:0000313" key="7">
    <source>
        <dbReference type="EMBL" id="CAD7638134.1"/>
    </source>
</evidence>
<keyword evidence="3 4" id="KW-0067">ATP-binding</keyword>
<dbReference type="InterPro" id="IPR050168">
    <property type="entry name" value="AAA_ATPase_domain"/>
</dbReference>
<gene>
    <name evidence="7" type="ORF">ONB1V03_LOCUS1232</name>
</gene>
<protein>
    <recommendedName>
        <fullName evidence="6">AAA+ ATPase domain-containing protein</fullName>
    </recommendedName>
</protein>